<feature type="region of interest" description="Disordered" evidence="1">
    <location>
        <begin position="181"/>
        <end position="210"/>
    </location>
</feature>
<dbReference type="InterPro" id="IPR036366">
    <property type="entry name" value="PGBDSf"/>
</dbReference>
<keyword evidence="4" id="KW-1185">Reference proteome</keyword>
<gene>
    <name evidence="3" type="ORF">CCMP2556_LOCUS543</name>
</gene>
<dbReference type="InterPro" id="IPR002477">
    <property type="entry name" value="Peptidoglycan-bd-like"/>
</dbReference>
<dbReference type="InterPro" id="IPR036365">
    <property type="entry name" value="PGBD-like_sf"/>
</dbReference>
<dbReference type="Gene3D" id="1.10.101.10">
    <property type="entry name" value="PGBD-like superfamily/PGBD"/>
    <property type="match status" value="1"/>
</dbReference>
<proteinExistence type="predicted"/>
<feature type="domain" description="Peptidoglycan binding-like" evidence="2">
    <location>
        <begin position="16"/>
        <end position="59"/>
    </location>
</feature>
<dbReference type="Pfam" id="PF01471">
    <property type="entry name" value="PG_binding_1"/>
    <property type="match status" value="1"/>
</dbReference>
<organism evidence="3 4">
    <name type="scientific">Durusdinium trenchii</name>
    <dbReference type="NCBI Taxonomy" id="1381693"/>
    <lineage>
        <taxon>Eukaryota</taxon>
        <taxon>Sar</taxon>
        <taxon>Alveolata</taxon>
        <taxon>Dinophyceae</taxon>
        <taxon>Suessiales</taxon>
        <taxon>Symbiodiniaceae</taxon>
        <taxon>Durusdinium</taxon>
    </lineage>
</organism>
<sequence>MPSLLDSSADGDFGKKSVTALQKFLNQEGFYCGTEDGDWGGTTEKALQLFLKDAGYDVDFKKGVRDGGKNTELFQEFLQDEDQDCKPDGSWGKKSAMALQNFLKNEEEKGFEPLYKGKEDGEMGGMTILALQKFLTQRGCNPGPLDSGLGKQTVVALQKFLSLQPDVLELKAVRRKKRLGLKGKAKTGDSSAASAPKAKPKAKSAHSKDIIGAEMRRLAEEASMMDGF</sequence>
<evidence type="ECO:0000256" key="1">
    <source>
        <dbReference type="SAM" id="MobiDB-lite"/>
    </source>
</evidence>
<comment type="caution">
    <text evidence="3">The sequence shown here is derived from an EMBL/GenBank/DDBJ whole genome shotgun (WGS) entry which is preliminary data.</text>
</comment>
<accession>A0ABP0H8M2</accession>
<evidence type="ECO:0000313" key="3">
    <source>
        <dbReference type="EMBL" id="CAK8986533.1"/>
    </source>
</evidence>
<dbReference type="Proteomes" id="UP001642484">
    <property type="component" value="Unassembled WGS sequence"/>
</dbReference>
<evidence type="ECO:0000259" key="2">
    <source>
        <dbReference type="Pfam" id="PF01471"/>
    </source>
</evidence>
<dbReference type="EMBL" id="CAXAMN010000115">
    <property type="protein sequence ID" value="CAK8986533.1"/>
    <property type="molecule type" value="Genomic_DNA"/>
</dbReference>
<protein>
    <recommendedName>
        <fullName evidence="2">Peptidoglycan binding-like domain-containing protein</fullName>
    </recommendedName>
</protein>
<evidence type="ECO:0000313" key="4">
    <source>
        <dbReference type="Proteomes" id="UP001642484"/>
    </source>
</evidence>
<reference evidence="3 4" key="1">
    <citation type="submission" date="2024-02" db="EMBL/GenBank/DDBJ databases">
        <authorList>
            <person name="Chen Y."/>
            <person name="Shah S."/>
            <person name="Dougan E. K."/>
            <person name="Thang M."/>
            <person name="Chan C."/>
        </authorList>
    </citation>
    <scope>NUCLEOTIDE SEQUENCE [LARGE SCALE GENOMIC DNA]</scope>
</reference>
<name>A0ABP0H8M2_9DINO</name>
<dbReference type="SUPFAM" id="SSF47090">
    <property type="entry name" value="PGBD-like"/>
    <property type="match status" value="1"/>
</dbReference>